<evidence type="ECO:0000313" key="2">
    <source>
        <dbReference type="Proteomes" id="UP000829196"/>
    </source>
</evidence>
<proteinExistence type="predicted"/>
<keyword evidence="2" id="KW-1185">Reference proteome</keyword>
<name>A0A8T3BF98_DENNO</name>
<accession>A0A8T3BF98</accession>
<evidence type="ECO:0000313" key="1">
    <source>
        <dbReference type="EMBL" id="KAI0510595.1"/>
    </source>
</evidence>
<sequence>MDIFTAKDAGLLFNMEEEITINCMQTKGINLQKIKRINSNGLTFYPRRCSSKGNEYKLKKSNAESDNDQGSRGILKKQVRTHINLNIKVIT</sequence>
<reference evidence="1" key="1">
    <citation type="journal article" date="2022" name="Front. Genet.">
        <title>Chromosome-Scale Assembly of the Dendrobium nobile Genome Provides Insights Into the Molecular Mechanism of the Biosynthesis of the Medicinal Active Ingredient of Dendrobium.</title>
        <authorList>
            <person name="Xu Q."/>
            <person name="Niu S.-C."/>
            <person name="Li K.-L."/>
            <person name="Zheng P.-J."/>
            <person name="Zhang X.-J."/>
            <person name="Jia Y."/>
            <person name="Liu Y."/>
            <person name="Niu Y.-X."/>
            <person name="Yu L.-H."/>
            <person name="Chen D.-F."/>
            <person name="Zhang G.-Q."/>
        </authorList>
    </citation>
    <scope>NUCLEOTIDE SEQUENCE</scope>
    <source>
        <tissue evidence="1">Leaf</tissue>
    </source>
</reference>
<comment type="caution">
    <text evidence="1">The sequence shown here is derived from an EMBL/GenBank/DDBJ whole genome shotgun (WGS) entry which is preliminary data.</text>
</comment>
<gene>
    <name evidence="1" type="ORF">KFK09_011203</name>
</gene>
<dbReference type="AlphaFoldDB" id="A0A8T3BF98"/>
<dbReference type="EMBL" id="JAGYWB010000009">
    <property type="protein sequence ID" value="KAI0510595.1"/>
    <property type="molecule type" value="Genomic_DNA"/>
</dbReference>
<organism evidence="1 2">
    <name type="scientific">Dendrobium nobile</name>
    <name type="common">Orchid</name>
    <dbReference type="NCBI Taxonomy" id="94219"/>
    <lineage>
        <taxon>Eukaryota</taxon>
        <taxon>Viridiplantae</taxon>
        <taxon>Streptophyta</taxon>
        <taxon>Embryophyta</taxon>
        <taxon>Tracheophyta</taxon>
        <taxon>Spermatophyta</taxon>
        <taxon>Magnoliopsida</taxon>
        <taxon>Liliopsida</taxon>
        <taxon>Asparagales</taxon>
        <taxon>Orchidaceae</taxon>
        <taxon>Epidendroideae</taxon>
        <taxon>Malaxideae</taxon>
        <taxon>Dendrobiinae</taxon>
        <taxon>Dendrobium</taxon>
    </lineage>
</organism>
<dbReference type="Proteomes" id="UP000829196">
    <property type="component" value="Unassembled WGS sequence"/>
</dbReference>
<protein>
    <submittedName>
        <fullName evidence="1">Uncharacterized protein</fullName>
    </submittedName>
</protein>